<sequence>MAENGGFINVNVTLPSGKLVTVNVSPELYGHFTSSDPATKQLAKQLIIQGAMEQDTENETENEELPDLLPVPTVPPNSPNQNQNQLFTYEQTIFIISGYKERKAKFLSPTHKKKALWSEITENLNKAFAANFSVAQVEGRWKTQLSAFKRHQADQGRSGNERKDFPYEEEFQDILNDRHDINPKFVVSSLSSDSGSSSNTGEPCTSSGSGDPDIDAPQPKRKRKTSSSRTNLSQVIHFLEDYVENQNKKNDENMKKIEKMHKEKMEIFSGFLSVLRNMKD</sequence>
<evidence type="ECO:0000313" key="2">
    <source>
        <dbReference type="Proteomes" id="UP000694844"/>
    </source>
</evidence>
<evidence type="ECO:0000313" key="3">
    <source>
        <dbReference type="RefSeq" id="XP_022324351.1"/>
    </source>
</evidence>
<dbReference type="Proteomes" id="UP000694844">
    <property type="component" value="Chromosome 3"/>
</dbReference>
<protein>
    <submittedName>
        <fullName evidence="3">Uncharacterized protein LOC111125141</fullName>
    </submittedName>
</protein>
<proteinExistence type="predicted"/>
<dbReference type="KEGG" id="cvn:111125141"/>
<dbReference type="OrthoDB" id="6156127at2759"/>
<accession>A0A8B8DBN2</accession>
<feature type="region of interest" description="Disordered" evidence="1">
    <location>
        <begin position="187"/>
        <end position="231"/>
    </location>
</feature>
<gene>
    <name evidence="3" type="primary">LOC111125141</name>
</gene>
<dbReference type="AlphaFoldDB" id="A0A8B8DBN2"/>
<organism evidence="2 3">
    <name type="scientific">Crassostrea virginica</name>
    <name type="common">Eastern oyster</name>
    <dbReference type="NCBI Taxonomy" id="6565"/>
    <lineage>
        <taxon>Eukaryota</taxon>
        <taxon>Metazoa</taxon>
        <taxon>Spiralia</taxon>
        <taxon>Lophotrochozoa</taxon>
        <taxon>Mollusca</taxon>
        <taxon>Bivalvia</taxon>
        <taxon>Autobranchia</taxon>
        <taxon>Pteriomorphia</taxon>
        <taxon>Ostreida</taxon>
        <taxon>Ostreoidea</taxon>
        <taxon>Ostreidae</taxon>
        <taxon>Crassostrea</taxon>
    </lineage>
</organism>
<evidence type="ECO:0000256" key="1">
    <source>
        <dbReference type="SAM" id="MobiDB-lite"/>
    </source>
</evidence>
<feature type="compositionally biased region" description="Polar residues" evidence="1">
    <location>
        <begin position="199"/>
        <end position="209"/>
    </location>
</feature>
<feature type="compositionally biased region" description="Low complexity" evidence="1">
    <location>
        <begin position="188"/>
        <end position="198"/>
    </location>
</feature>
<dbReference type="GeneID" id="111125141"/>
<reference evidence="3" key="1">
    <citation type="submission" date="2025-08" db="UniProtKB">
        <authorList>
            <consortium name="RefSeq"/>
        </authorList>
    </citation>
    <scope>IDENTIFICATION</scope>
    <source>
        <tissue evidence="3">Whole sample</tissue>
    </source>
</reference>
<name>A0A8B8DBN2_CRAVI</name>
<dbReference type="RefSeq" id="XP_022324351.1">
    <property type="nucleotide sequence ID" value="XM_022468643.1"/>
</dbReference>
<keyword evidence="2" id="KW-1185">Reference proteome</keyword>